<dbReference type="EMBL" id="CAJVPY010018002">
    <property type="protein sequence ID" value="CAG8764798.1"/>
    <property type="molecule type" value="Genomic_DNA"/>
</dbReference>
<keyword evidence="2" id="KW-1185">Reference proteome</keyword>
<organism evidence="1 2">
    <name type="scientific">Dentiscutata erythropus</name>
    <dbReference type="NCBI Taxonomy" id="1348616"/>
    <lineage>
        <taxon>Eukaryota</taxon>
        <taxon>Fungi</taxon>
        <taxon>Fungi incertae sedis</taxon>
        <taxon>Mucoromycota</taxon>
        <taxon>Glomeromycotina</taxon>
        <taxon>Glomeromycetes</taxon>
        <taxon>Diversisporales</taxon>
        <taxon>Gigasporaceae</taxon>
        <taxon>Dentiscutata</taxon>
    </lineage>
</organism>
<feature type="non-terminal residue" evidence="1">
    <location>
        <position position="78"/>
    </location>
</feature>
<dbReference type="AlphaFoldDB" id="A0A9N9J4I5"/>
<feature type="non-terminal residue" evidence="1">
    <location>
        <position position="1"/>
    </location>
</feature>
<dbReference type="OrthoDB" id="2445412at2759"/>
<evidence type="ECO:0000313" key="1">
    <source>
        <dbReference type="EMBL" id="CAG8764798.1"/>
    </source>
</evidence>
<protein>
    <submittedName>
        <fullName evidence="1">15743_t:CDS:1</fullName>
    </submittedName>
</protein>
<evidence type="ECO:0000313" key="2">
    <source>
        <dbReference type="Proteomes" id="UP000789405"/>
    </source>
</evidence>
<name>A0A9N9J4I5_9GLOM</name>
<proteinExistence type="predicted"/>
<comment type="caution">
    <text evidence="1">The sequence shown here is derived from an EMBL/GenBank/DDBJ whole genome shotgun (WGS) entry which is preliminary data.</text>
</comment>
<dbReference type="Proteomes" id="UP000789405">
    <property type="component" value="Unassembled WGS sequence"/>
</dbReference>
<accession>A0A9N9J4I5</accession>
<sequence>MFQSARSLFENKEPDSLIILSNKEVNKTESELQNKIEYYKNKGTVKNTVKATRNWVTQLEIFHKLQGYDTPIEMITDI</sequence>
<gene>
    <name evidence="1" type="ORF">DERYTH_LOCUS18141</name>
</gene>
<reference evidence="1" key="1">
    <citation type="submission" date="2021-06" db="EMBL/GenBank/DDBJ databases">
        <authorList>
            <person name="Kallberg Y."/>
            <person name="Tangrot J."/>
            <person name="Rosling A."/>
        </authorList>
    </citation>
    <scope>NUCLEOTIDE SEQUENCE</scope>
    <source>
        <strain evidence="1">MA453B</strain>
    </source>
</reference>